<dbReference type="STRING" id="35525.A0A164F1H5"/>
<feature type="domain" description="Antistasin-like" evidence="1">
    <location>
        <begin position="1"/>
        <end position="18"/>
    </location>
</feature>
<evidence type="ECO:0000259" key="1">
    <source>
        <dbReference type="PROSITE" id="PS51252"/>
    </source>
</evidence>
<dbReference type="EMBL" id="LRGB01021830">
    <property type="protein sequence ID" value="KZR97333.1"/>
    <property type="molecule type" value="Genomic_DNA"/>
</dbReference>
<comment type="caution">
    <text evidence="2">The sequence shown here is derived from an EMBL/GenBank/DDBJ whole genome shotgun (WGS) entry which is preliminary data.</text>
</comment>
<feature type="non-terminal residue" evidence="2">
    <location>
        <position position="76"/>
    </location>
</feature>
<reference evidence="2 3" key="1">
    <citation type="submission" date="2016-03" db="EMBL/GenBank/DDBJ databases">
        <title>EvidentialGene: Evidence-directed Construction of Genes on Genomes.</title>
        <authorList>
            <person name="Gilbert D.G."/>
            <person name="Choi J.-H."/>
            <person name="Mockaitis K."/>
            <person name="Colbourne J."/>
            <person name="Pfrender M."/>
        </authorList>
    </citation>
    <scope>NUCLEOTIDE SEQUENCE [LARGE SCALE GENOMIC DNA]</scope>
    <source>
        <strain evidence="2 3">Xinb3</strain>
        <tissue evidence="2">Complete organism</tissue>
    </source>
</reference>
<dbReference type="Proteomes" id="UP000076858">
    <property type="component" value="Unassembled WGS sequence"/>
</dbReference>
<keyword evidence="3" id="KW-1185">Reference proteome</keyword>
<evidence type="ECO:0000313" key="3">
    <source>
        <dbReference type="Proteomes" id="UP000076858"/>
    </source>
</evidence>
<proteinExistence type="predicted"/>
<gene>
    <name evidence="2" type="ORF">APZ42_007860</name>
</gene>
<dbReference type="Gene3D" id="2.10.22.10">
    <property type="entry name" value="Antistasin, domain 1"/>
    <property type="match status" value="1"/>
</dbReference>
<dbReference type="Pfam" id="PF02822">
    <property type="entry name" value="Antistasin"/>
    <property type="match status" value="1"/>
</dbReference>
<name>A0A164F1H5_9CRUS</name>
<evidence type="ECO:0000313" key="2">
    <source>
        <dbReference type="EMBL" id="KZR97333.1"/>
    </source>
</evidence>
<dbReference type="InterPro" id="IPR011061">
    <property type="entry name" value="Hirudin/antistatin"/>
</dbReference>
<organism evidence="2 3">
    <name type="scientific">Daphnia magna</name>
    <dbReference type="NCBI Taxonomy" id="35525"/>
    <lineage>
        <taxon>Eukaryota</taxon>
        <taxon>Metazoa</taxon>
        <taxon>Ecdysozoa</taxon>
        <taxon>Arthropoda</taxon>
        <taxon>Crustacea</taxon>
        <taxon>Branchiopoda</taxon>
        <taxon>Diplostraca</taxon>
        <taxon>Cladocera</taxon>
        <taxon>Anomopoda</taxon>
        <taxon>Daphniidae</taxon>
        <taxon>Daphnia</taxon>
    </lineage>
</organism>
<feature type="non-terminal residue" evidence="2">
    <location>
        <position position="1"/>
    </location>
</feature>
<dbReference type="InterPro" id="IPR004094">
    <property type="entry name" value="Antistasin-like"/>
</dbReference>
<dbReference type="SUPFAM" id="SSF57262">
    <property type="entry name" value="Leech antihemostatic proteins"/>
    <property type="match status" value="1"/>
</dbReference>
<sequence>TCDYGFKTDSHGCATCECDNPCEQLTCPEGEQCLMKRDPSCSAGLKKCPMTPQCRRIFVPPCAFGKHLTNEATEEP</sequence>
<dbReference type="GO" id="GO:0004867">
    <property type="term" value="F:serine-type endopeptidase inhibitor activity"/>
    <property type="evidence" value="ECO:0007669"/>
    <property type="project" value="InterPro"/>
</dbReference>
<protein>
    <recommendedName>
        <fullName evidence="1">Antistasin-like domain-containing protein</fullName>
    </recommendedName>
</protein>
<dbReference type="AlphaFoldDB" id="A0A164F1H5"/>
<dbReference type="PROSITE" id="PS51252">
    <property type="entry name" value="ANTISTASIN"/>
    <property type="match status" value="1"/>
</dbReference>
<accession>A0A164F1H5</accession>